<feature type="transmembrane region" description="Helical" evidence="1">
    <location>
        <begin position="263"/>
        <end position="283"/>
    </location>
</feature>
<feature type="transmembrane region" description="Helical" evidence="1">
    <location>
        <begin position="12"/>
        <end position="29"/>
    </location>
</feature>
<keyword evidence="1" id="KW-0812">Transmembrane</keyword>
<feature type="transmembrane region" description="Helical" evidence="1">
    <location>
        <begin position="350"/>
        <end position="367"/>
    </location>
</feature>
<dbReference type="AlphaFoldDB" id="A0A4Q4KRP1"/>
<feature type="transmembrane region" description="Helical" evidence="1">
    <location>
        <begin position="315"/>
        <end position="338"/>
    </location>
</feature>
<evidence type="ECO:0008006" key="4">
    <source>
        <dbReference type="Google" id="ProtNLM"/>
    </source>
</evidence>
<dbReference type="Proteomes" id="UP000293952">
    <property type="component" value="Unassembled WGS sequence"/>
</dbReference>
<proteinExistence type="predicted"/>
<comment type="caution">
    <text evidence="2">The sequence shown here is derived from an EMBL/GenBank/DDBJ whole genome shotgun (WGS) entry which is preliminary data.</text>
</comment>
<feature type="transmembrane region" description="Helical" evidence="1">
    <location>
        <begin position="201"/>
        <end position="219"/>
    </location>
</feature>
<feature type="transmembrane region" description="Helical" evidence="1">
    <location>
        <begin position="290"/>
        <end position="309"/>
    </location>
</feature>
<feature type="transmembrane region" description="Helical" evidence="1">
    <location>
        <begin position="141"/>
        <end position="158"/>
    </location>
</feature>
<keyword evidence="1" id="KW-0472">Membrane</keyword>
<evidence type="ECO:0000256" key="1">
    <source>
        <dbReference type="SAM" id="Phobius"/>
    </source>
</evidence>
<gene>
    <name evidence="2" type="ORF">ERX46_03625</name>
</gene>
<accession>A0A4Q4KRP1</accession>
<evidence type="ECO:0000313" key="2">
    <source>
        <dbReference type="EMBL" id="RYM36097.1"/>
    </source>
</evidence>
<protein>
    <recommendedName>
        <fullName evidence="4">Glycosyltransferase RgtA/B/C/D-like domain-containing protein</fullName>
    </recommendedName>
</protein>
<dbReference type="OrthoDB" id="8900873at2"/>
<evidence type="ECO:0000313" key="3">
    <source>
        <dbReference type="Proteomes" id="UP000293952"/>
    </source>
</evidence>
<dbReference type="RefSeq" id="WP_130092462.1">
    <property type="nucleotide sequence ID" value="NZ_SETE01000001.1"/>
</dbReference>
<feature type="transmembrane region" description="Helical" evidence="1">
    <location>
        <begin position="165"/>
        <end position="195"/>
    </location>
</feature>
<dbReference type="EMBL" id="SETE01000001">
    <property type="protein sequence ID" value="RYM36097.1"/>
    <property type="molecule type" value="Genomic_DNA"/>
</dbReference>
<reference evidence="2 3" key="1">
    <citation type="submission" date="2019-02" db="EMBL/GenBank/DDBJ databases">
        <title>Genome sequence of the sea-ice species Brumimicrobium glaciale.</title>
        <authorList>
            <person name="Bowman J.P."/>
        </authorList>
    </citation>
    <scope>NUCLEOTIDE SEQUENCE [LARGE SCALE GENOMIC DNA]</scope>
    <source>
        <strain evidence="2 3">IC156</strain>
    </source>
</reference>
<feature type="transmembrane region" description="Helical" evidence="1">
    <location>
        <begin position="79"/>
        <end position="106"/>
    </location>
</feature>
<keyword evidence="1" id="KW-1133">Transmembrane helix</keyword>
<organism evidence="2 3">
    <name type="scientific">Brumimicrobium glaciale</name>
    <dbReference type="NCBI Taxonomy" id="200475"/>
    <lineage>
        <taxon>Bacteria</taxon>
        <taxon>Pseudomonadati</taxon>
        <taxon>Bacteroidota</taxon>
        <taxon>Flavobacteriia</taxon>
        <taxon>Flavobacteriales</taxon>
        <taxon>Crocinitomicaceae</taxon>
        <taxon>Brumimicrobium</taxon>
    </lineage>
</organism>
<sequence>MIKSTNAKFHKSIVLYILGLLVLLNRFFILKEFNFQYTGTDDLVFWQAAVDYSQGIFHEPYFYGQDYNFALESILAVPLLLIGIPAFIALPLVSSFVGIFPFFVFAIALFRKGFTNDAFLFLLIPLAMPIEYDIITSVSRGFTSGLFFCSFLIFPLLSPTKIKSFIILGLAVSFGYIFNANSLILSFPICLYLLFKNYKSPYFYLLGLAATIPAFLILYFSKEFYVNHPEFLTHSMWGLDFKFARVVYGLSHLDDFFRYLTPVLWSGNWLVLLIILFLAIATLKKNWKKGVSLLLNLLFIVVLLGITKIHDDAGVIFLSSTRMFLAIPLLFGVALFWTKKDFIDENKLRLIIFTVGISVFLVKISSYETVIKEHTEETNYGAIAIKKIDDLKVECSEINEIATHYDVDLLVFIPNYRYNTPYMISYNLGCSIIEEQMASSVMSTYERRTWVFEKEKNTARKTVLLYNLNIDETKEYDKFIEYEFIKGKPNMVLVRNNDKTLFELSKVFDFRLMRSTY</sequence>
<name>A0A4Q4KRP1_9FLAO</name>
<keyword evidence="3" id="KW-1185">Reference proteome</keyword>